<evidence type="ECO:0000256" key="3">
    <source>
        <dbReference type="ARBA" id="ARBA00023125"/>
    </source>
</evidence>
<name>A0A9D2L377_9BACT</name>
<dbReference type="EMBL" id="DWYR01000009">
    <property type="protein sequence ID" value="HJA98527.1"/>
    <property type="molecule type" value="Genomic_DNA"/>
</dbReference>
<protein>
    <submittedName>
        <fullName evidence="5">BlaI/MecI/CopY family transcriptional regulator</fullName>
    </submittedName>
</protein>
<comment type="similarity">
    <text evidence="1">Belongs to the BlaI transcriptional regulatory family.</text>
</comment>
<sequence>MKTKEHPLESLTRGEEEIMQYLWQLEKGSVNDLLSVIQEPKPKYTTVATFIKILERKGYVGYDVKGKSYEYYPLISKEEYAHTIVSSVLESYFEGSLPQMVSFFTRREKLSLQDTDEILEIIRQTKNNPEQ</sequence>
<dbReference type="AlphaFoldDB" id="A0A9D2L377"/>
<keyword evidence="2" id="KW-0805">Transcription regulation</keyword>
<evidence type="ECO:0000313" key="5">
    <source>
        <dbReference type="EMBL" id="HJA98527.1"/>
    </source>
</evidence>
<dbReference type="Gene3D" id="1.10.4040.10">
    <property type="entry name" value="Penicillinase repressor domain"/>
    <property type="match status" value="1"/>
</dbReference>
<dbReference type="Pfam" id="PF03965">
    <property type="entry name" value="Penicillinase_R"/>
    <property type="match status" value="1"/>
</dbReference>
<comment type="caution">
    <text evidence="5">The sequence shown here is derived from an EMBL/GenBank/DDBJ whole genome shotgun (WGS) entry which is preliminary data.</text>
</comment>
<reference evidence="5" key="2">
    <citation type="submission" date="2021-04" db="EMBL/GenBank/DDBJ databases">
        <authorList>
            <person name="Gilroy R."/>
        </authorList>
    </citation>
    <scope>NUCLEOTIDE SEQUENCE</scope>
    <source>
        <strain evidence="5">CHK169-11906</strain>
    </source>
</reference>
<evidence type="ECO:0000313" key="6">
    <source>
        <dbReference type="Proteomes" id="UP000824259"/>
    </source>
</evidence>
<dbReference type="InterPro" id="IPR036388">
    <property type="entry name" value="WH-like_DNA-bd_sf"/>
</dbReference>
<proteinExistence type="inferred from homology"/>
<keyword evidence="4" id="KW-0804">Transcription</keyword>
<keyword evidence="3" id="KW-0238">DNA-binding</keyword>
<dbReference type="Gene3D" id="1.10.10.10">
    <property type="entry name" value="Winged helix-like DNA-binding domain superfamily/Winged helix DNA-binding domain"/>
    <property type="match status" value="1"/>
</dbReference>
<evidence type="ECO:0000256" key="1">
    <source>
        <dbReference type="ARBA" id="ARBA00011046"/>
    </source>
</evidence>
<dbReference type="Proteomes" id="UP000824259">
    <property type="component" value="Unassembled WGS sequence"/>
</dbReference>
<dbReference type="InterPro" id="IPR036390">
    <property type="entry name" value="WH_DNA-bd_sf"/>
</dbReference>
<dbReference type="GO" id="GO:0003677">
    <property type="term" value="F:DNA binding"/>
    <property type="evidence" value="ECO:0007669"/>
    <property type="project" value="UniProtKB-KW"/>
</dbReference>
<evidence type="ECO:0000256" key="2">
    <source>
        <dbReference type="ARBA" id="ARBA00023015"/>
    </source>
</evidence>
<dbReference type="SUPFAM" id="SSF46785">
    <property type="entry name" value="Winged helix' DNA-binding domain"/>
    <property type="match status" value="1"/>
</dbReference>
<gene>
    <name evidence="5" type="ORF">H9779_02860</name>
</gene>
<reference evidence="5" key="1">
    <citation type="journal article" date="2021" name="PeerJ">
        <title>Extensive microbial diversity within the chicken gut microbiome revealed by metagenomics and culture.</title>
        <authorList>
            <person name="Gilroy R."/>
            <person name="Ravi A."/>
            <person name="Getino M."/>
            <person name="Pursley I."/>
            <person name="Horton D.L."/>
            <person name="Alikhan N.F."/>
            <person name="Baker D."/>
            <person name="Gharbi K."/>
            <person name="Hall N."/>
            <person name="Watson M."/>
            <person name="Adriaenssens E.M."/>
            <person name="Foster-Nyarko E."/>
            <person name="Jarju S."/>
            <person name="Secka A."/>
            <person name="Antonio M."/>
            <person name="Oren A."/>
            <person name="Chaudhuri R.R."/>
            <person name="La Ragione R."/>
            <person name="Hildebrand F."/>
            <person name="Pallen M.J."/>
        </authorList>
    </citation>
    <scope>NUCLEOTIDE SEQUENCE</scope>
    <source>
        <strain evidence="5">CHK169-11906</strain>
    </source>
</reference>
<dbReference type="PIRSF" id="PIRSF019455">
    <property type="entry name" value="CopR_AtkY"/>
    <property type="match status" value="1"/>
</dbReference>
<dbReference type="GO" id="GO:0045892">
    <property type="term" value="P:negative regulation of DNA-templated transcription"/>
    <property type="evidence" value="ECO:0007669"/>
    <property type="project" value="InterPro"/>
</dbReference>
<evidence type="ECO:0000256" key="4">
    <source>
        <dbReference type="ARBA" id="ARBA00023163"/>
    </source>
</evidence>
<organism evidence="5 6">
    <name type="scientific">Candidatus Alistipes avicola</name>
    <dbReference type="NCBI Taxonomy" id="2838432"/>
    <lineage>
        <taxon>Bacteria</taxon>
        <taxon>Pseudomonadati</taxon>
        <taxon>Bacteroidota</taxon>
        <taxon>Bacteroidia</taxon>
        <taxon>Bacteroidales</taxon>
        <taxon>Rikenellaceae</taxon>
        <taxon>Alistipes</taxon>
    </lineage>
</organism>
<dbReference type="InterPro" id="IPR005650">
    <property type="entry name" value="BlaI_family"/>
</dbReference>
<accession>A0A9D2L377</accession>